<evidence type="ECO:0000313" key="2">
    <source>
        <dbReference type="EMBL" id="KAK8123772.1"/>
    </source>
</evidence>
<dbReference type="CDD" id="cd18724">
    <property type="entry name" value="PIN_LabA-like"/>
    <property type="match status" value="1"/>
</dbReference>
<evidence type="ECO:0000313" key="3">
    <source>
        <dbReference type="Proteomes" id="UP001392437"/>
    </source>
</evidence>
<evidence type="ECO:0000256" key="1">
    <source>
        <dbReference type="SAM" id="MobiDB-lite"/>
    </source>
</evidence>
<gene>
    <name evidence="2" type="ORF">PG999_003690</name>
</gene>
<sequence length="642" mass="70342">MTDDNKALIKPPRITVPQDFGLDGSPIHRKLHERRSVPRLGDLSRITLGLKGRPDPSPSKARAQQLGHENNSSSSHEAPLLVPPRLCSDSSESLRDGQGYETSAELQVSKGFVDQSDDSRVSFVSAQATRPPYHSTPDSSPPTPTKVPAIKLAANMSSRAAEALFRLQGQSIGVRSQIPTHNTNGPSSSVGTDGFCTRPSNPGTFNTSSTRIYHESGLRSAIRPAEVQISNTPSFVATPRNELDKAALLLCLQEAEPKLCPIEWSQAPRTPNHPPLGQTTILQAQSTPVYPHSAPKAAYPPRIPRVKPVAGSKNDKGVKVTNFVQVEALATGTSSGSFTRTPLSKGTSDAFLQANHSPFPRSNFDAVYGLYDKAPVVEDVDLKKLDRKLMKMKLFEDHSDRPVHIFIDMSNIFIGLEEKCREKRGIHKNQYFHINPKEFLFRRLHHILVRNRPVGKKSLAGSVANPAEQISPPAHFEEAKKLDYKTSMMLRVMKIDHSNNFRHVIGGITISPSAEWTASSGDESSDGSPTICPRTKLGEQGVDENLHLAMQSSLLDAAGPGIGSGPGVMVLATGDAKEAEFSEGFAHYAQKAMLMGWHVEVVSWKRCLSSIWKRSPFTDQFASQFRIIELDPFHEDMIAGKL</sequence>
<feature type="region of interest" description="Disordered" evidence="1">
    <location>
        <begin position="1"/>
        <end position="102"/>
    </location>
</feature>
<evidence type="ECO:0008006" key="4">
    <source>
        <dbReference type="Google" id="ProtNLM"/>
    </source>
</evidence>
<comment type="caution">
    <text evidence="2">The sequence shown here is derived from an EMBL/GenBank/DDBJ whole genome shotgun (WGS) entry which is preliminary data.</text>
</comment>
<reference evidence="2 3" key="1">
    <citation type="submission" date="2023-01" db="EMBL/GenBank/DDBJ databases">
        <title>Analysis of 21 Apiospora genomes using comparative genomics revels a genus with tremendous synthesis potential of carbohydrate active enzymes and secondary metabolites.</title>
        <authorList>
            <person name="Sorensen T."/>
        </authorList>
    </citation>
    <scope>NUCLEOTIDE SEQUENCE [LARGE SCALE GENOMIC DNA]</scope>
    <source>
        <strain evidence="2 3">CBS 117206</strain>
    </source>
</reference>
<protein>
    <recommendedName>
        <fullName evidence="4">NYN domain-containing protein</fullName>
    </recommendedName>
</protein>
<dbReference type="AlphaFoldDB" id="A0AAW0R4C0"/>
<keyword evidence="3" id="KW-1185">Reference proteome</keyword>
<organism evidence="2 3">
    <name type="scientific">Apiospora kogelbergensis</name>
    <dbReference type="NCBI Taxonomy" id="1337665"/>
    <lineage>
        <taxon>Eukaryota</taxon>
        <taxon>Fungi</taxon>
        <taxon>Dikarya</taxon>
        <taxon>Ascomycota</taxon>
        <taxon>Pezizomycotina</taxon>
        <taxon>Sordariomycetes</taxon>
        <taxon>Xylariomycetidae</taxon>
        <taxon>Amphisphaeriales</taxon>
        <taxon>Apiosporaceae</taxon>
        <taxon>Apiospora</taxon>
    </lineage>
</organism>
<accession>A0AAW0R4C0</accession>
<dbReference type="Proteomes" id="UP001392437">
    <property type="component" value="Unassembled WGS sequence"/>
</dbReference>
<name>A0AAW0R4C0_9PEZI</name>
<proteinExistence type="predicted"/>
<feature type="compositionally biased region" description="Polar residues" evidence="1">
    <location>
        <begin position="67"/>
        <end position="76"/>
    </location>
</feature>
<dbReference type="EMBL" id="JAQQWP010000003">
    <property type="protein sequence ID" value="KAK8123772.1"/>
    <property type="molecule type" value="Genomic_DNA"/>
</dbReference>